<keyword evidence="5 12" id="KW-0479">Metal-binding</keyword>
<evidence type="ECO:0000256" key="13">
    <source>
        <dbReference type="RuleBase" id="RU364006"/>
    </source>
</evidence>
<evidence type="ECO:0000256" key="10">
    <source>
        <dbReference type="PIRSR" id="PIRSR606262-1"/>
    </source>
</evidence>
<feature type="binding site" evidence="12">
    <location>
        <position position="60"/>
    </location>
    <ligand>
        <name>Zn(2+)</name>
        <dbReference type="ChEBI" id="CHEBI:29105"/>
        <note>catalytic</note>
    </ligand>
</feature>
<organism evidence="15 16">
    <name type="scientific">Hanseniaspora valbyensis NRRL Y-1626</name>
    <dbReference type="NCBI Taxonomy" id="766949"/>
    <lineage>
        <taxon>Eukaryota</taxon>
        <taxon>Fungi</taxon>
        <taxon>Dikarya</taxon>
        <taxon>Ascomycota</taxon>
        <taxon>Saccharomycotina</taxon>
        <taxon>Saccharomycetes</taxon>
        <taxon>Saccharomycodales</taxon>
        <taxon>Saccharomycodaceae</taxon>
        <taxon>Hanseniaspora</taxon>
    </lineage>
</organism>
<dbReference type="NCBIfam" id="NF004064">
    <property type="entry name" value="PRK05578.1"/>
    <property type="match status" value="1"/>
</dbReference>
<feature type="active site" description="Proton donor" evidence="10">
    <location>
        <position position="62"/>
    </location>
</feature>
<evidence type="ECO:0000256" key="9">
    <source>
        <dbReference type="ARBA" id="ARBA00049558"/>
    </source>
</evidence>
<dbReference type="NCBIfam" id="TIGR01354">
    <property type="entry name" value="cyt_deam_tetra"/>
    <property type="match status" value="1"/>
</dbReference>
<dbReference type="InterPro" id="IPR006262">
    <property type="entry name" value="Cyt_deam_tetra"/>
</dbReference>
<dbReference type="SUPFAM" id="SSF53927">
    <property type="entry name" value="Cytidine deaminase-like"/>
    <property type="match status" value="1"/>
</dbReference>
<dbReference type="GO" id="GO:0055086">
    <property type="term" value="P:nucleobase-containing small molecule metabolic process"/>
    <property type="evidence" value="ECO:0007669"/>
    <property type="project" value="UniProtKB-ARBA"/>
</dbReference>
<dbReference type="FunFam" id="3.40.140.10:FF:000008">
    <property type="entry name" value="Cytidine deaminase"/>
    <property type="match status" value="1"/>
</dbReference>
<protein>
    <recommendedName>
        <fullName evidence="4 13">Cytidine deaminase</fullName>
        <ecNumber evidence="4 13">3.5.4.5</ecNumber>
    </recommendedName>
    <alternativeName>
        <fullName evidence="8 13">Cytidine aminohydrolase</fullName>
    </alternativeName>
</protein>
<keyword evidence="7 12" id="KW-0862">Zinc</keyword>
<keyword evidence="16" id="KW-1185">Reference proteome</keyword>
<accession>A0A1B7TER6</accession>
<proteinExistence type="inferred from homology"/>
<dbReference type="AlphaFoldDB" id="A0A1B7TER6"/>
<comment type="catalytic activity">
    <reaction evidence="13">
        <text>2'-deoxycytidine + H2O + H(+) = 2'-deoxyuridine + NH4(+)</text>
        <dbReference type="Rhea" id="RHEA:13433"/>
        <dbReference type="ChEBI" id="CHEBI:15377"/>
        <dbReference type="ChEBI" id="CHEBI:15378"/>
        <dbReference type="ChEBI" id="CHEBI:15698"/>
        <dbReference type="ChEBI" id="CHEBI:16450"/>
        <dbReference type="ChEBI" id="CHEBI:28938"/>
        <dbReference type="EC" id="3.5.4.5"/>
    </reaction>
</comment>
<evidence type="ECO:0000313" key="15">
    <source>
        <dbReference type="EMBL" id="OBA27249.1"/>
    </source>
</evidence>
<reference evidence="16" key="1">
    <citation type="journal article" date="2016" name="Proc. Natl. Acad. Sci. U.S.A.">
        <title>Comparative genomics of biotechnologically important yeasts.</title>
        <authorList>
            <person name="Riley R."/>
            <person name="Haridas S."/>
            <person name="Wolfe K.H."/>
            <person name="Lopes M.R."/>
            <person name="Hittinger C.T."/>
            <person name="Goeker M."/>
            <person name="Salamov A.A."/>
            <person name="Wisecaver J.H."/>
            <person name="Long T.M."/>
            <person name="Calvey C.H."/>
            <person name="Aerts A.L."/>
            <person name="Barry K.W."/>
            <person name="Choi C."/>
            <person name="Clum A."/>
            <person name="Coughlan A.Y."/>
            <person name="Deshpande S."/>
            <person name="Douglass A.P."/>
            <person name="Hanson S.J."/>
            <person name="Klenk H.-P."/>
            <person name="LaButti K.M."/>
            <person name="Lapidus A."/>
            <person name="Lindquist E.A."/>
            <person name="Lipzen A.M."/>
            <person name="Meier-Kolthoff J.P."/>
            <person name="Ohm R.A."/>
            <person name="Otillar R.P."/>
            <person name="Pangilinan J.L."/>
            <person name="Peng Y."/>
            <person name="Rokas A."/>
            <person name="Rosa C.A."/>
            <person name="Scheuner C."/>
            <person name="Sibirny A.A."/>
            <person name="Slot J.C."/>
            <person name="Stielow J.B."/>
            <person name="Sun H."/>
            <person name="Kurtzman C.P."/>
            <person name="Blackwell M."/>
            <person name="Grigoriev I.V."/>
            <person name="Jeffries T.W."/>
        </authorList>
    </citation>
    <scope>NUCLEOTIDE SEQUENCE [LARGE SCALE GENOMIC DNA]</scope>
    <source>
        <strain evidence="16">NRRL Y-1626</strain>
    </source>
</reference>
<sequence length="160" mass="18008">MNEELIELIKNAYIAQDKAYAPYSKFHVGASILIKNESNNIVNYINGCNVENASYGGAICAERTAFVKAVSEGYKTNFTQIAVVGGENPEAFISPCGICRQFMREFVIPKDLQIVMSRARTTDEKKSLNFDYIKEYQLNKDYIVKTLEELLPLSFGPDDL</sequence>
<dbReference type="GO" id="GO:0008270">
    <property type="term" value="F:zinc ion binding"/>
    <property type="evidence" value="ECO:0007669"/>
    <property type="project" value="UniProtKB-UniRule"/>
</dbReference>
<dbReference type="GO" id="GO:0004126">
    <property type="term" value="F:cytidine deaminase activity"/>
    <property type="evidence" value="ECO:0007669"/>
    <property type="project" value="UniProtKB-UniRule"/>
</dbReference>
<dbReference type="InterPro" id="IPR050202">
    <property type="entry name" value="Cyt/Deoxycyt_deaminase"/>
</dbReference>
<feature type="binding site" evidence="11">
    <location>
        <begin position="49"/>
        <end position="55"/>
    </location>
    <ligand>
        <name>substrate</name>
    </ligand>
</feature>
<evidence type="ECO:0000313" key="16">
    <source>
        <dbReference type="Proteomes" id="UP000092321"/>
    </source>
</evidence>
<name>A0A1B7TER6_9ASCO</name>
<comment type="catalytic activity">
    <reaction evidence="9 13">
        <text>cytidine + H2O + H(+) = uridine + NH4(+)</text>
        <dbReference type="Rhea" id="RHEA:16069"/>
        <dbReference type="ChEBI" id="CHEBI:15377"/>
        <dbReference type="ChEBI" id="CHEBI:15378"/>
        <dbReference type="ChEBI" id="CHEBI:16704"/>
        <dbReference type="ChEBI" id="CHEBI:17562"/>
        <dbReference type="ChEBI" id="CHEBI:28938"/>
        <dbReference type="EC" id="3.5.4.5"/>
    </reaction>
</comment>
<dbReference type="Proteomes" id="UP000092321">
    <property type="component" value="Unassembled WGS sequence"/>
</dbReference>
<dbReference type="EC" id="3.5.4.5" evidence="4 13"/>
<dbReference type="InterPro" id="IPR002125">
    <property type="entry name" value="CMP_dCMP_dom"/>
</dbReference>
<evidence type="ECO:0000256" key="11">
    <source>
        <dbReference type="PIRSR" id="PIRSR606262-2"/>
    </source>
</evidence>
<feature type="domain" description="CMP/dCMP-type deaminase" evidence="14">
    <location>
        <begin position="3"/>
        <end position="158"/>
    </location>
</feature>
<evidence type="ECO:0000256" key="5">
    <source>
        <dbReference type="ARBA" id="ARBA00022723"/>
    </source>
</evidence>
<dbReference type="CDD" id="cd01283">
    <property type="entry name" value="cytidine_deaminase"/>
    <property type="match status" value="1"/>
</dbReference>
<evidence type="ECO:0000256" key="2">
    <source>
        <dbReference type="ARBA" id="ARBA00003949"/>
    </source>
</evidence>
<evidence type="ECO:0000256" key="6">
    <source>
        <dbReference type="ARBA" id="ARBA00022801"/>
    </source>
</evidence>
<comment type="function">
    <text evidence="2 13">This enzyme scavenges exogenous and endogenous cytidine and 2'-deoxycytidine for UMP synthesis.</text>
</comment>
<dbReference type="GO" id="GO:0072527">
    <property type="term" value="P:pyrimidine-containing compound metabolic process"/>
    <property type="evidence" value="ECO:0007669"/>
    <property type="project" value="UniProtKB-ARBA"/>
</dbReference>
<keyword evidence="6 13" id="KW-0378">Hydrolase</keyword>
<dbReference type="Gene3D" id="3.40.140.10">
    <property type="entry name" value="Cytidine Deaminase, domain 2"/>
    <property type="match status" value="1"/>
</dbReference>
<dbReference type="InterPro" id="IPR016193">
    <property type="entry name" value="Cytidine_deaminase-like"/>
</dbReference>
<evidence type="ECO:0000259" key="14">
    <source>
        <dbReference type="PROSITE" id="PS51747"/>
    </source>
</evidence>
<feature type="binding site" evidence="12">
    <location>
        <position position="99"/>
    </location>
    <ligand>
        <name>Zn(2+)</name>
        <dbReference type="ChEBI" id="CHEBI:29105"/>
        <note>catalytic</note>
    </ligand>
</feature>
<dbReference type="Pfam" id="PF00383">
    <property type="entry name" value="dCMP_cyt_deam_1"/>
    <property type="match status" value="1"/>
</dbReference>
<comment type="similarity">
    <text evidence="3 13">Belongs to the cytidine and deoxycytidylate deaminase family.</text>
</comment>
<comment type="cofactor">
    <cofactor evidence="1 12 13">
        <name>Zn(2+)</name>
        <dbReference type="ChEBI" id="CHEBI:29105"/>
    </cofactor>
</comment>
<dbReference type="OrthoDB" id="414540at2759"/>
<dbReference type="PANTHER" id="PTHR11644:SF2">
    <property type="entry name" value="CYTIDINE DEAMINASE"/>
    <property type="match status" value="1"/>
</dbReference>
<dbReference type="PANTHER" id="PTHR11644">
    <property type="entry name" value="CYTIDINE DEAMINASE"/>
    <property type="match status" value="1"/>
</dbReference>
<evidence type="ECO:0000256" key="8">
    <source>
        <dbReference type="ARBA" id="ARBA00032005"/>
    </source>
</evidence>
<dbReference type="GO" id="GO:0005829">
    <property type="term" value="C:cytosol"/>
    <property type="evidence" value="ECO:0007669"/>
    <property type="project" value="TreeGrafter"/>
</dbReference>
<dbReference type="PROSITE" id="PS51747">
    <property type="entry name" value="CYT_DCMP_DEAMINASES_2"/>
    <property type="match status" value="1"/>
</dbReference>
<evidence type="ECO:0000256" key="3">
    <source>
        <dbReference type="ARBA" id="ARBA00006576"/>
    </source>
</evidence>
<feature type="binding site" evidence="12">
    <location>
        <position position="96"/>
    </location>
    <ligand>
        <name>Zn(2+)</name>
        <dbReference type="ChEBI" id="CHEBI:29105"/>
        <note>catalytic</note>
    </ligand>
</feature>
<evidence type="ECO:0000256" key="1">
    <source>
        <dbReference type="ARBA" id="ARBA00001947"/>
    </source>
</evidence>
<evidence type="ECO:0000256" key="4">
    <source>
        <dbReference type="ARBA" id="ARBA00012783"/>
    </source>
</evidence>
<evidence type="ECO:0000256" key="12">
    <source>
        <dbReference type="PIRSR" id="PIRSR606262-3"/>
    </source>
</evidence>
<dbReference type="EMBL" id="LXPE01000010">
    <property type="protein sequence ID" value="OBA27249.1"/>
    <property type="molecule type" value="Genomic_DNA"/>
</dbReference>
<comment type="caution">
    <text evidence="15">The sequence shown here is derived from an EMBL/GenBank/DDBJ whole genome shotgun (WGS) entry which is preliminary data.</text>
</comment>
<gene>
    <name evidence="15" type="ORF">HANVADRAFT_52539</name>
</gene>
<evidence type="ECO:0000256" key="7">
    <source>
        <dbReference type="ARBA" id="ARBA00022833"/>
    </source>
</evidence>